<dbReference type="EMBL" id="JBHEZY010000001">
    <property type="protein sequence ID" value="MFC1429414.1"/>
    <property type="molecule type" value="Genomic_DNA"/>
</dbReference>
<dbReference type="Proteomes" id="UP001592530">
    <property type="component" value="Unassembled WGS sequence"/>
</dbReference>
<name>A0ABV6WTW7_9ACTN</name>
<evidence type="ECO:0008006" key="3">
    <source>
        <dbReference type="Google" id="ProtNLM"/>
    </source>
</evidence>
<evidence type="ECO:0000313" key="1">
    <source>
        <dbReference type="EMBL" id="MFC1429414.1"/>
    </source>
</evidence>
<accession>A0ABV6WTW7</accession>
<organism evidence="1 2">
    <name type="scientific">Streptacidiphilus alkalitolerans</name>
    <dbReference type="NCBI Taxonomy" id="3342712"/>
    <lineage>
        <taxon>Bacteria</taxon>
        <taxon>Bacillati</taxon>
        <taxon>Actinomycetota</taxon>
        <taxon>Actinomycetes</taxon>
        <taxon>Kitasatosporales</taxon>
        <taxon>Streptomycetaceae</taxon>
        <taxon>Streptacidiphilus</taxon>
    </lineage>
</organism>
<evidence type="ECO:0000313" key="2">
    <source>
        <dbReference type="Proteomes" id="UP001592530"/>
    </source>
</evidence>
<sequence length="677" mass="69009">MTPTRNDLLALDPDTLAAMANRGLVKRAAKELDAGGGPELDCDPDGTVRGSFPDGARTVLPPGAGLTSAGCDCGAPGVCRHRIGLVLAYQRAAAARAAAHPAADRSADAPSEPPPVLDWSPGGFTDEALTLAVGTRAVANARRTHDRGYTARLHRPSVGQPAAWVELPSCTVRFPVPGELGHVITDAATALRGEVTALAVWAFRAADGTGAVQVDVGGRAATAPPTGALDAATALVDELLLEGAAHAGPVLVGTLRRVRDDLAAAALHWPAGALGDAADQLEAYAARSARYRATAYADALGELHARHRAAARPGGAAASQVLASQVLGSRESGTTALRRVRLTALGCRVGGSAREPVAEVFLAHGGIVLVLRRSWASAAAEPPQAGQLASRRLLGTTLGALAVSNLVSESVTRSASRALVVGRSRVATTSVTPLGAAWSELPPPVLVRDLAAYARGLDGLPPRLLRPRVEAENLHVVEVAETGPVGYDPAQQRLEARITDPAGHPATVSATYNPLCPGSLDALAEALGSGGVRYLSGSLTRSGGGIVIAPVAVGTADGGVVVPDLAPSGAGTELPTGDRGPLGDPVSAALDSALHALADAAHQGLRRLRPTTLTSLDDAASALARIGLTDSAALLRELATDCQSDDTSLRARTWVDVQIRLTVTTELHRESGAGNNG</sequence>
<reference evidence="1 2" key="1">
    <citation type="submission" date="2024-09" db="EMBL/GenBank/DDBJ databases">
        <authorList>
            <person name="Lee S.D."/>
        </authorList>
    </citation>
    <scope>NUCLEOTIDE SEQUENCE [LARGE SCALE GENOMIC DNA]</scope>
    <source>
        <strain evidence="1 2">N1-3</strain>
    </source>
</reference>
<protein>
    <recommendedName>
        <fullName evidence="3">SWIM-type domain-containing protein</fullName>
    </recommendedName>
</protein>
<dbReference type="RefSeq" id="WP_380548010.1">
    <property type="nucleotide sequence ID" value="NZ_JBHEZY010000001.1"/>
</dbReference>
<proteinExistence type="predicted"/>
<gene>
    <name evidence="1" type="ORF">ACEZDB_01915</name>
</gene>
<comment type="caution">
    <text evidence="1">The sequence shown here is derived from an EMBL/GenBank/DDBJ whole genome shotgun (WGS) entry which is preliminary data.</text>
</comment>